<evidence type="ECO:0000256" key="7">
    <source>
        <dbReference type="ARBA" id="ARBA00023177"/>
    </source>
</evidence>
<comment type="similarity">
    <text evidence="2">Belongs to the ammonia transporter channel (TC 1.A.11.2) family.</text>
</comment>
<feature type="domain" description="Ammonium transporter AmtB-like" evidence="9">
    <location>
        <begin position="187"/>
        <end position="306"/>
    </location>
</feature>
<evidence type="ECO:0000256" key="4">
    <source>
        <dbReference type="ARBA" id="ARBA00022692"/>
    </source>
</evidence>
<evidence type="ECO:0000256" key="5">
    <source>
        <dbReference type="ARBA" id="ARBA00022989"/>
    </source>
</evidence>
<dbReference type="InterPro" id="IPR024041">
    <property type="entry name" value="NH4_transpt_AmtB-like_dom"/>
</dbReference>
<comment type="caution">
    <text evidence="10">The sequence shown here is derived from an EMBL/GenBank/DDBJ whole genome shotgun (WGS) entry which is preliminary data.</text>
</comment>
<keyword evidence="5 8" id="KW-1133">Transmembrane helix</keyword>
<proteinExistence type="inferred from homology"/>
<evidence type="ECO:0000256" key="3">
    <source>
        <dbReference type="ARBA" id="ARBA00022448"/>
    </source>
</evidence>
<comment type="subcellular location">
    <subcellularLocation>
        <location evidence="1">Membrane</location>
        <topology evidence="1">Multi-pass membrane protein</topology>
    </subcellularLocation>
</comment>
<feature type="transmembrane region" description="Helical" evidence="8">
    <location>
        <begin position="24"/>
        <end position="46"/>
    </location>
</feature>
<keyword evidence="11" id="KW-1185">Reference proteome</keyword>
<protein>
    <recommendedName>
        <fullName evidence="9">Ammonium transporter AmtB-like domain-containing protein</fullName>
    </recommendedName>
</protein>
<dbReference type="InterPro" id="IPR029020">
    <property type="entry name" value="Ammonium/urea_transptr"/>
</dbReference>
<feature type="transmembrane region" description="Helical" evidence="8">
    <location>
        <begin position="58"/>
        <end position="77"/>
    </location>
</feature>
<keyword evidence="7" id="KW-0924">Ammonia transport</keyword>
<evidence type="ECO:0000256" key="8">
    <source>
        <dbReference type="SAM" id="Phobius"/>
    </source>
</evidence>
<dbReference type="SUPFAM" id="SSF111352">
    <property type="entry name" value="Ammonium transporter"/>
    <property type="match status" value="1"/>
</dbReference>
<dbReference type="Gene3D" id="1.10.3430.10">
    <property type="entry name" value="Ammonium transporter AmtB like domains"/>
    <property type="match status" value="2"/>
</dbReference>
<feature type="transmembrane region" description="Helical" evidence="8">
    <location>
        <begin position="263"/>
        <end position="282"/>
    </location>
</feature>
<dbReference type="PANTHER" id="PTHR43029:SF10">
    <property type="entry name" value="AMMONIUM TRANSPORTER MEP2"/>
    <property type="match status" value="1"/>
</dbReference>
<accession>A0ABR0K7Z4</accession>
<dbReference type="PANTHER" id="PTHR43029">
    <property type="entry name" value="AMMONIUM TRANSPORTER MEP2"/>
    <property type="match status" value="1"/>
</dbReference>
<dbReference type="Pfam" id="PF00909">
    <property type="entry name" value="Ammonium_transp"/>
    <property type="match status" value="1"/>
</dbReference>
<evidence type="ECO:0000313" key="10">
    <source>
        <dbReference type="EMBL" id="KAK5091812.1"/>
    </source>
</evidence>
<evidence type="ECO:0000256" key="2">
    <source>
        <dbReference type="ARBA" id="ARBA00005887"/>
    </source>
</evidence>
<feature type="transmembrane region" description="Helical" evidence="8">
    <location>
        <begin position="238"/>
        <end position="258"/>
    </location>
</feature>
<keyword evidence="6 8" id="KW-0472">Membrane</keyword>
<reference evidence="10 11" key="1">
    <citation type="submission" date="2023-08" db="EMBL/GenBank/DDBJ databases">
        <title>Black Yeasts Isolated from many extreme environments.</title>
        <authorList>
            <person name="Coleine C."/>
            <person name="Stajich J.E."/>
            <person name="Selbmann L."/>
        </authorList>
    </citation>
    <scope>NUCLEOTIDE SEQUENCE [LARGE SCALE GENOMIC DNA]</scope>
    <source>
        <strain evidence="10 11">CCFEE 5885</strain>
    </source>
</reference>
<evidence type="ECO:0000256" key="1">
    <source>
        <dbReference type="ARBA" id="ARBA00004141"/>
    </source>
</evidence>
<dbReference type="EMBL" id="JAVRRG010000069">
    <property type="protein sequence ID" value="KAK5091812.1"/>
    <property type="molecule type" value="Genomic_DNA"/>
</dbReference>
<evidence type="ECO:0000259" key="9">
    <source>
        <dbReference type="Pfam" id="PF00909"/>
    </source>
</evidence>
<evidence type="ECO:0000256" key="6">
    <source>
        <dbReference type="ARBA" id="ARBA00023136"/>
    </source>
</evidence>
<sequence>MPLHPRGQADQLIAPDWLNNGDNAWQLTAATLVGLQSVPGLMIIYAGMLKKKWAVNSAFMTLYVFTMVMICWIVYAYKASFSEQMLPFVGVPGPAVAMNYELRQAELPAAGWSAAYSMRTMVYFHGTGQNELSCLNGVCPVVVDAELYRWCILDLGWWLSVPDGRAGLLWWVCDPCIVRHGGMGDGILRPRHHLDRTDFHPNNLIAALTGVGLLWLGWNGFKGGDPYNASPDAGAAVLNTNICTAMSMLVWTVLDLIFFKKPFVIGAVQSIITGLVAITPAAGFVGGWGAIIIGACSGTIPWLSMTILGK</sequence>
<keyword evidence="3" id="KW-0813">Transport</keyword>
<organism evidence="10 11">
    <name type="scientific">Lithohypha guttulata</name>
    <dbReference type="NCBI Taxonomy" id="1690604"/>
    <lineage>
        <taxon>Eukaryota</taxon>
        <taxon>Fungi</taxon>
        <taxon>Dikarya</taxon>
        <taxon>Ascomycota</taxon>
        <taxon>Pezizomycotina</taxon>
        <taxon>Eurotiomycetes</taxon>
        <taxon>Chaetothyriomycetidae</taxon>
        <taxon>Chaetothyriales</taxon>
        <taxon>Trichomeriaceae</taxon>
        <taxon>Lithohypha</taxon>
    </lineage>
</organism>
<evidence type="ECO:0000313" key="11">
    <source>
        <dbReference type="Proteomes" id="UP001345013"/>
    </source>
</evidence>
<gene>
    <name evidence="10" type="ORF">LTR24_005811</name>
</gene>
<feature type="transmembrane region" description="Helical" evidence="8">
    <location>
        <begin position="200"/>
        <end position="218"/>
    </location>
</feature>
<name>A0ABR0K7Z4_9EURO</name>
<keyword evidence="4 8" id="KW-0812">Transmembrane</keyword>
<dbReference type="InterPro" id="IPR001905">
    <property type="entry name" value="Ammonium_transpt"/>
</dbReference>
<dbReference type="Proteomes" id="UP001345013">
    <property type="component" value="Unassembled WGS sequence"/>
</dbReference>